<evidence type="ECO:0000313" key="1">
    <source>
        <dbReference type="EMBL" id="CAH4032605.1"/>
    </source>
</evidence>
<accession>A0A9P0XF37</accession>
<proteinExistence type="predicted"/>
<dbReference type="Proteomes" id="UP001152562">
    <property type="component" value="Unassembled WGS sequence"/>
</dbReference>
<reference evidence="1" key="1">
    <citation type="submission" date="2022-05" db="EMBL/GenBank/DDBJ databases">
        <authorList>
            <person name="Okamura Y."/>
        </authorList>
    </citation>
    <scope>NUCLEOTIDE SEQUENCE</scope>
</reference>
<gene>
    <name evidence="1" type="ORF">PIBRA_LOCUS8975</name>
</gene>
<dbReference type="AlphaFoldDB" id="A0A9P0XF37"/>
<evidence type="ECO:0000313" key="2">
    <source>
        <dbReference type="Proteomes" id="UP001152562"/>
    </source>
</evidence>
<sequence>MSRSRAPTLRSACTRSRRLRVAGSGIRSLLTSNRTLIWTSCPLARWPRVSWRRWGRDPRQFTLTIPTYKERLIWNP</sequence>
<organism evidence="1 2">
    <name type="scientific">Pieris brassicae</name>
    <name type="common">White butterfly</name>
    <name type="synonym">Large white butterfly</name>
    <dbReference type="NCBI Taxonomy" id="7116"/>
    <lineage>
        <taxon>Eukaryota</taxon>
        <taxon>Metazoa</taxon>
        <taxon>Ecdysozoa</taxon>
        <taxon>Arthropoda</taxon>
        <taxon>Hexapoda</taxon>
        <taxon>Insecta</taxon>
        <taxon>Pterygota</taxon>
        <taxon>Neoptera</taxon>
        <taxon>Endopterygota</taxon>
        <taxon>Lepidoptera</taxon>
        <taxon>Glossata</taxon>
        <taxon>Ditrysia</taxon>
        <taxon>Papilionoidea</taxon>
        <taxon>Pieridae</taxon>
        <taxon>Pierinae</taxon>
        <taxon>Pieris</taxon>
    </lineage>
</organism>
<comment type="caution">
    <text evidence="1">The sequence shown here is derived from an EMBL/GenBank/DDBJ whole genome shotgun (WGS) entry which is preliminary data.</text>
</comment>
<keyword evidence="2" id="KW-1185">Reference proteome</keyword>
<dbReference type="EMBL" id="CALOZG010000029">
    <property type="protein sequence ID" value="CAH4032605.1"/>
    <property type="molecule type" value="Genomic_DNA"/>
</dbReference>
<protein>
    <submittedName>
        <fullName evidence="1">Uncharacterized protein</fullName>
    </submittedName>
</protein>
<name>A0A9P0XF37_PIEBR</name>